<dbReference type="GO" id="GO:0016020">
    <property type="term" value="C:membrane"/>
    <property type="evidence" value="ECO:0007669"/>
    <property type="project" value="UniProtKB-SubCell"/>
</dbReference>
<organism evidence="8 9">
    <name type="scientific">Artemisia annua</name>
    <name type="common">Sweet wormwood</name>
    <dbReference type="NCBI Taxonomy" id="35608"/>
    <lineage>
        <taxon>Eukaryota</taxon>
        <taxon>Viridiplantae</taxon>
        <taxon>Streptophyta</taxon>
        <taxon>Embryophyta</taxon>
        <taxon>Tracheophyta</taxon>
        <taxon>Spermatophyta</taxon>
        <taxon>Magnoliopsida</taxon>
        <taxon>eudicotyledons</taxon>
        <taxon>Gunneridae</taxon>
        <taxon>Pentapetalae</taxon>
        <taxon>asterids</taxon>
        <taxon>campanulids</taxon>
        <taxon>Asterales</taxon>
        <taxon>Asteraceae</taxon>
        <taxon>Asteroideae</taxon>
        <taxon>Anthemideae</taxon>
        <taxon>Artemisiinae</taxon>
        <taxon>Artemisia</taxon>
    </lineage>
</organism>
<dbReference type="Pfam" id="PF01094">
    <property type="entry name" value="ANF_receptor"/>
    <property type="match status" value="1"/>
</dbReference>
<feature type="region of interest" description="Disordered" evidence="5">
    <location>
        <begin position="744"/>
        <end position="771"/>
    </location>
</feature>
<evidence type="ECO:0000259" key="7">
    <source>
        <dbReference type="SMART" id="SM00079"/>
    </source>
</evidence>
<dbReference type="SUPFAM" id="SSF53822">
    <property type="entry name" value="Periplasmic binding protein-like I"/>
    <property type="match status" value="1"/>
</dbReference>
<feature type="transmembrane region" description="Helical" evidence="6">
    <location>
        <begin position="334"/>
        <end position="351"/>
    </location>
</feature>
<feature type="compositionally biased region" description="Polar residues" evidence="5">
    <location>
        <begin position="744"/>
        <end position="753"/>
    </location>
</feature>
<feature type="domain" description="Ionotropic glutamate receptor C-terminal" evidence="7">
    <location>
        <begin position="185"/>
        <end position="493"/>
    </location>
</feature>
<dbReference type="InterPro" id="IPR028082">
    <property type="entry name" value="Peripla_BP_I"/>
</dbReference>
<protein>
    <submittedName>
        <fullName evidence="8">Solute-binding protein family 3/N-terminal domain of MltF</fullName>
    </submittedName>
</protein>
<dbReference type="SUPFAM" id="SSF53850">
    <property type="entry name" value="Periplasmic binding protein-like II"/>
    <property type="match status" value="1"/>
</dbReference>
<evidence type="ECO:0000256" key="2">
    <source>
        <dbReference type="ARBA" id="ARBA00022692"/>
    </source>
</evidence>
<evidence type="ECO:0000313" key="9">
    <source>
        <dbReference type="Proteomes" id="UP000245207"/>
    </source>
</evidence>
<evidence type="ECO:0000256" key="6">
    <source>
        <dbReference type="SAM" id="Phobius"/>
    </source>
</evidence>
<keyword evidence="4 6" id="KW-0472">Membrane</keyword>
<dbReference type="Pfam" id="PF00497">
    <property type="entry name" value="SBP_bac_3"/>
    <property type="match status" value="1"/>
</dbReference>
<dbReference type="Pfam" id="PF00060">
    <property type="entry name" value="Lig_chan"/>
    <property type="match status" value="1"/>
</dbReference>
<dbReference type="InterPro" id="IPR007877">
    <property type="entry name" value="DUF707"/>
</dbReference>
<evidence type="ECO:0000313" key="8">
    <source>
        <dbReference type="EMBL" id="PWA65306.1"/>
    </source>
</evidence>
<proteinExistence type="predicted"/>
<sequence>MMSKDYAWIMTQKTIDVLQSTKFEVIESSQGALGFRPYIPASRKLHYFTKRWNKKFSIDAPMLAIWAYDTIWALAKSAERIQFPQNGSLLLNEILKIQFKGMSGDFRLSERKIITNRLEIVNAVDFGEKKVGYWTLSKGIRKTHLSLNAVVPDPGNGIEDVIWPGRSTANPKGWILGTSNAKKLRIGVRTGLRFKFFVDAVYDNQTNVTHATGFSVDVFKTCIQALPYEVPYEFIPFANGSYDKLIEKVHNKDIDGVLGDSTILANRSELVDFTATYTDLGLGTLAKMKKKDIWIFLKPLDLNLWLTFSAFIILNCFVIWAIEAMNQEYRSSPSQGIGKILWLILLTIFFAQKEKFSSNLSRFVMFTWLIAVLILITSYTATLASLLTVEQFELASKGGIVGFHGGSFFGGVTVRNLNFTDSKQRSYYSYEDYADALTKGDYAMVSSEPTTSSGFAFIFAKGLPHLVTDMSKEIAKIREDETLRNLEKKWFQTEFPVLPQDSSETPKTLSLESLDGSEALPKGIVVKTSDLEMRPLWGPREKRKNPKSPMSLLAMAVGKKQKANVNEMIKKFPLDDFVIMLFHYDGIVDDWKDLEWSSRAIHLSAVSQTKWFLHPDVVSEYAYIFLWDEDLGVQNFDAGRYVSIMRKEGLHISQPALDPEKSEVHHEMTTREKGSTVHRWVEMMAPVFSKEAWRCVWYMIQNDLIHAWGLDMQLGYCAQGNRTQYIGIVDSEYVVHYGLPTLGGSQNKTNSEPSSKEPSQEAVSKESNHIDIRTEVRKQSFNELETFKRRWRKAVQEDYCWVDPYSH</sequence>
<accession>A0A2U1MVS2</accession>
<name>A0A2U1MVS2_ARTAN</name>
<dbReference type="Proteomes" id="UP000245207">
    <property type="component" value="Unassembled WGS sequence"/>
</dbReference>
<evidence type="ECO:0000256" key="4">
    <source>
        <dbReference type="ARBA" id="ARBA00023136"/>
    </source>
</evidence>
<dbReference type="PANTHER" id="PTHR31210:SF8">
    <property type="entry name" value="DUF707 DOMAIN-CONTAINING PROTEIN"/>
    <property type="match status" value="1"/>
</dbReference>
<dbReference type="Gene3D" id="1.10.287.70">
    <property type="match status" value="1"/>
</dbReference>
<dbReference type="Gene3D" id="3.40.190.10">
    <property type="entry name" value="Periplasmic binding protein-like II"/>
    <property type="match status" value="2"/>
</dbReference>
<feature type="transmembrane region" description="Helical" evidence="6">
    <location>
        <begin position="363"/>
        <end position="387"/>
    </location>
</feature>
<dbReference type="InterPro" id="IPR001320">
    <property type="entry name" value="Iontro_rcpt_C"/>
</dbReference>
<dbReference type="Pfam" id="PF05212">
    <property type="entry name" value="DUF707"/>
    <property type="match status" value="2"/>
</dbReference>
<feature type="compositionally biased region" description="Basic and acidic residues" evidence="5">
    <location>
        <begin position="754"/>
        <end position="771"/>
    </location>
</feature>
<comment type="caution">
    <text evidence="8">The sequence shown here is derived from an EMBL/GenBank/DDBJ whole genome shotgun (WGS) entry which is preliminary data.</text>
</comment>
<keyword evidence="2 6" id="KW-0812">Transmembrane</keyword>
<dbReference type="EMBL" id="PKPP01004254">
    <property type="protein sequence ID" value="PWA65306.1"/>
    <property type="molecule type" value="Genomic_DNA"/>
</dbReference>
<dbReference type="AlphaFoldDB" id="A0A2U1MVS2"/>
<evidence type="ECO:0000256" key="5">
    <source>
        <dbReference type="SAM" id="MobiDB-lite"/>
    </source>
</evidence>
<keyword evidence="9" id="KW-1185">Reference proteome</keyword>
<dbReference type="InterPro" id="IPR001828">
    <property type="entry name" value="ANF_lig-bd_rcpt"/>
</dbReference>
<dbReference type="InterPro" id="IPR001638">
    <property type="entry name" value="Solute-binding_3/MltF_N"/>
</dbReference>
<evidence type="ECO:0000256" key="1">
    <source>
        <dbReference type="ARBA" id="ARBA00004370"/>
    </source>
</evidence>
<reference evidence="8 9" key="1">
    <citation type="journal article" date="2018" name="Mol. Plant">
        <title>The genome of Artemisia annua provides insight into the evolution of Asteraceae family and artemisinin biosynthesis.</title>
        <authorList>
            <person name="Shen Q."/>
            <person name="Zhang L."/>
            <person name="Liao Z."/>
            <person name="Wang S."/>
            <person name="Yan T."/>
            <person name="Shi P."/>
            <person name="Liu M."/>
            <person name="Fu X."/>
            <person name="Pan Q."/>
            <person name="Wang Y."/>
            <person name="Lv Z."/>
            <person name="Lu X."/>
            <person name="Zhang F."/>
            <person name="Jiang W."/>
            <person name="Ma Y."/>
            <person name="Chen M."/>
            <person name="Hao X."/>
            <person name="Li L."/>
            <person name="Tang Y."/>
            <person name="Lv G."/>
            <person name="Zhou Y."/>
            <person name="Sun X."/>
            <person name="Brodelius P.E."/>
            <person name="Rose J.K.C."/>
            <person name="Tang K."/>
        </authorList>
    </citation>
    <scope>NUCLEOTIDE SEQUENCE [LARGE SCALE GENOMIC DNA]</scope>
    <source>
        <strain evidence="9">cv. Huhao1</strain>
        <tissue evidence="8">Leaf</tissue>
    </source>
</reference>
<keyword evidence="3 6" id="KW-1133">Transmembrane helix</keyword>
<comment type="subcellular location">
    <subcellularLocation>
        <location evidence="1">Membrane</location>
    </subcellularLocation>
</comment>
<feature type="transmembrane region" description="Helical" evidence="6">
    <location>
        <begin position="302"/>
        <end position="322"/>
    </location>
</feature>
<dbReference type="PANTHER" id="PTHR31210">
    <property type="entry name" value="OS06G0731900 PROTEIN"/>
    <property type="match status" value="1"/>
</dbReference>
<dbReference type="SMART" id="SM00079">
    <property type="entry name" value="PBPe"/>
    <property type="match status" value="1"/>
</dbReference>
<dbReference type="Gene3D" id="3.40.50.2300">
    <property type="match status" value="2"/>
</dbReference>
<dbReference type="GO" id="GO:0015276">
    <property type="term" value="F:ligand-gated monoatomic ion channel activity"/>
    <property type="evidence" value="ECO:0007669"/>
    <property type="project" value="InterPro"/>
</dbReference>
<gene>
    <name evidence="8" type="ORF">CTI12_AA339310</name>
</gene>
<evidence type="ECO:0000256" key="3">
    <source>
        <dbReference type="ARBA" id="ARBA00022989"/>
    </source>
</evidence>
<dbReference type="OrthoDB" id="5984008at2759"/>